<sequence>MATRTVHYDEWDGGTEADSEEPYDVFCGTDGDFEEKNFSRYRNHITCKRCLKLLDKKKEAA</sequence>
<dbReference type="GeneID" id="40100318"/>
<organism evidence="2 3">
    <name type="scientific">Pseudomonas phage vB_PaeM_C2-10_Ab02</name>
    <dbReference type="NCBI Taxonomy" id="1548900"/>
    <lineage>
        <taxon>Viruses</taxon>
        <taxon>Duplodnaviria</taxon>
        <taxon>Heunggongvirae</taxon>
        <taxon>Uroviricota</taxon>
        <taxon>Caudoviricetes</taxon>
        <taxon>Vandenendeviridae</taxon>
        <taxon>Skurskavirinae</taxon>
        <taxon>Pakpunavirus</taxon>
        <taxon>Pakpunavirus CAb02</taxon>
    </lineage>
</organism>
<gene>
    <name evidence="2" type="primary">ORF43</name>
</gene>
<evidence type="ECO:0000313" key="3">
    <source>
        <dbReference type="Proteomes" id="UP000030231"/>
    </source>
</evidence>
<accession>A0A0A1IU30</accession>
<feature type="compositionally biased region" description="Acidic residues" evidence="1">
    <location>
        <begin position="11"/>
        <end position="22"/>
    </location>
</feature>
<keyword evidence="3" id="KW-1185">Reference proteome</keyword>
<dbReference type="Proteomes" id="UP000030231">
    <property type="component" value="Genome"/>
</dbReference>
<dbReference type="KEGG" id="vg:40100318"/>
<feature type="compositionally biased region" description="Basic and acidic residues" evidence="1">
    <location>
        <begin position="1"/>
        <end position="10"/>
    </location>
</feature>
<name>A0A0A1IU30_9CAUD</name>
<dbReference type="EMBL" id="LN610572">
    <property type="protein sequence ID" value="CEF88973.1"/>
    <property type="molecule type" value="Genomic_DNA"/>
</dbReference>
<dbReference type="RefSeq" id="YP_009623450.1">
    <property type="nucleotide sequence ID" value="NC_042113.1"/>
</dbReference>
<proteinExistence type="predicted"/>
<evidence type="ECO:0000256" key="1">
    <source>
        <dbReference type="SAM" id="MobiDB-lite"/>
    </source>
</evidence>
<protein>
    <submittedName>
        <fullName evidence="2">Uncharacterized protein</fullName>
    </submittedName>
</protein>
<reference evidence="2 3" key="1">
    <citation type="journal article" date="2015" name="PLoS ONE">
        <title>Investigation of a Large Collection of Pseudomonas aeruginosa Bacteriophages Collected from a Single Environmental Source in Abidjan, Cote d'Ivoire.</title>
        <authorList>
            <person name="Essoh C."/>
            <person name="Latino L."/>
            <person name="Midoux C."/>
            <person name="Blouin Y."/>
            <person name="Loukou G."/>
            <person name="Nguetta S.P."/>
            <person name="Lathro S."/>
            <person name="Cablanmian A."/>
            <person name="Kouassi A.K."/>
            <person name="Vergnaud G."/>
            <person name="Pourcel C."/>
        </authorList>
    </citation>
    <scope>NUCLEOTIDE SEQUENCE [LARGE SCALE GENOMIC DNA]</scope>
    <source>
        <strain evidence="2">Ab02</strain>
    </source>
</reference>
<feature type="region of interest" description="Disordered" evidence="1">
    <location>
        <begin position="1"/>
        <end position="22"/>
    </location>
</feature>
<evidence type="ECO:0000313" key="2">
    <source>
        <dbReference type="EMBL" id="CEF88973.1"/>
    </source>
</evidence>